<reference evidence="1" key="1">
    <citation type="journal article" date="2014" name="Int. J. Syst. Evol. Microbiol.">
        <title>Complete genome sequence of Corynebacterium casei LMG S-19264T (=DSM 44701T), isolated from a smear-ripened cheese.</title>
        <authorList>
            <consortium name="US DOE Joint Genome Institute (JGI-PGF)"/>
            <person name="Walter F."/>
            <person name="Albersmeier A."/>
            <person name="Kalinowski J."/>
            <person name="Ruckert C."/>
        </authorList>
    </citation>
    <scope>NUCLEOTIDE SEQUENCE</scope>
    <source>
        <strain evidence="1">KCTC 12711</strain>
    </source>
</reference>
<dbReference type="RefSeq" id="WP_189398054.1">
    <property type="nucleotide sequence ID" value="NZ_BMXA01000001.1"/>
</dbReference>
<sequence length="130" mass="15215">MTRQELLDTLIDLEFFAEKKEEVFSYLEVYLHLKDVEMIKSLLKAGASPQAKDELSDYLHYLLSEYRSSKTLHGQNILIITEALLRAGANPNGIWCNNWRAYDYAVEYEITEMKELLEKYGANTKIREFI</sequence>
<dbReference type="Gene3D" id="1.25.40.20">
    <property type="entry name" value="Ankyrin repeat-containing domain"/>
    <property type="match status" value="1"/>
</dbReference>
<dbReference type="EMBL" id="BMXA01000001">
    <property type="protein sequence ID" value="GGZ96602.1"/>
    <property type="molecule type" value="Genomic_DNA"/>
</dbReference>
<reference evidence="1" key="2">
    <citation type="submission" date="2020-09" db="EMBL/GenBank/DDBJ databases">
        <authorList>
            <person name="Sun Q."/>
            <person name="Kim S."/>
        </authorList>
    </citation>
    <scope>NUCLEOTIDE SEQUENCE</scope>
    <source>
        <strain evidence="1">KCTC 12711</strain>
    </source>
</reference>
<accession>A0A918RF73</accession>
<dbReference type="SUPFAM" id="SSF48403">
    <property type="entry name" value="Ankyrin repeat"/>
    <property type="match status" value="1"/>
</dbReference>
<evidence type="ECO:0008006" key="3">
    <source>
        <dbReference type="Google" id="ProtNLM"/>
    </source>
</evidence>
<comment type="caution">
    <text evidence="1">The sequence shown here is derived from an EMBL/GenBank/DDBJ whole genome shotgun (WGS) entry which is preliminary data.</text>
</comment>
<dbReference type="AlphaFoldDB" id="A0A918RF73"/>
<dbReference type="InterPro" id="IPR036770">
    <property type="entry name" value="Ankyrin_rpt-contain_sf"/>
</dbReference>
<gene>
    <name evidence="1" type="ORF">GCM10008090_01050</name>
</gene>
<name>A0A918RF73_9GAMM</name>
<protein>
    <recommendedName>
        <fullName evidence="3">Ankyrin repeat domain-containing protein</fullName>
    </recommendedName>
</protein>
<evidence type="ECO:0000313" key="1">
    <source>
        <dbReference type="EMBL" id="GGZ96602.1"/>
    </source>
</evidence>
<evidence type="ECO:0000313" key="2">
    <source>
        <dbReference type="Proteomes" id="UP000614811"/>
    </source>
</evidence>
<proteinExistence type="predicted"/>
<keyword evidence="2" id="KW-1185">Reference proteome</keyword>
<dbReference type="Proteomes" id="UP000614811">
    <property type="component" value="Unassembled WGS sequence"/>
</dbReference>
<organism evidence="1 2">
    <name type="scientific">Arenicella chitinivorans</name>
    <dbReference type="NCBI Taxonomy" id="1329800"/>
    <lineage>
        <taxon>Bacteria</taxon>
        <taxon>Pseudomonadati</taxon>
        <taxon>Pseudomonadota</taxon>
        <taxon>Gammaproteobacteria</taxon>
        <taxon>Arenicellales</taxon>
        <taxon>Arenicellaceae</taxon>
        <taxon>Arenicella</taxon>
    </lineage>
</organism>